<dbReference type="Proteomes" id="UP000199645">
    <property type="component" value="Unassembled WGS sequence"/>
</dbReference>
<feature type="transmembrane region" description="Helical" evidence="1">
    <location>
        <begin position="536"/>
        <end position="562"/>
    </location>
</feature>
<feature type="transmembrane region" description="Helical" evidence="1">
    <location>
        <begin position="278"/>
        <end position="295"/>
    </location>
</feature>
<feature type="transmembrane region" description="Helical" evidence="1">
    <location>
        <begin position="569"/>
        <end position="588"/>
    </location>
</feature>
<evidence type="ECO:0000313" key="2">
    <source>
        <dbReference type="EMBL" id="SFF60116.1"/>
    </source>
</evidence>
<evidence type="ECO:0000256" key="1">
    <source>
        <dbReference type="SAM" id="Phobius"/>
    </source>
</evidence>
<keyword evidence="3" id="KW-1185">Reference proteome</keyword>
<organism evidence="2 3">
    <name type="scientific">Actinoplanes philippinensis</name>
    <dbReference type="NCBI Taxonomy" id="35752"/>
    <lineage>
        <taxon>Bacteria</taxon>
        <taxon>Bacillati</taxon>
        <taxon>Actinomycetota</taxon>
        <taxon>Actinomycetes</taxon>
        <taxon>Micromonosporales</taxon>
        <taxon>Micromonosporaceae</taxon>
        <taxon>Actinoplanes</taxon>
    </lineage>
</organism>
<feature type="transmembrane region" description="Helical" evidence="1">
    <location>
        <begin position="239"/>
        <end position="258"/>
    </location>
</feature>
<evidence type="ECO:0008006" key="4">
    <source>
        <dbReference type="Google" id="ProtNLM"/>
    </source>
</evidence>
<dbReference type="STRING" id="35752.SAMN05421541_114252"/>
<feature type="transmembrane region" description="Helical" evidence="1">
    <location>
        <begin position="211"/>
        <end position="232"/>
    </location>
</feature>
<reference evidence="2 3" key="1">
    <citation type="submission" date="2016-10" db="EMBL/GenBank/DDBJ databases">
        <authorList>
            <person name="de Groot N.N."/>
        </authorList>
    </citation>
    <scope>NUCLEOTIDE SEQUENCE [LARGE SCALE GENOMIC DNA]</scope>
    <source>
        <strain evidence="2 3">DSM 43019</strain>
    </source>
</reference>
<dbReference type="AlphaFoldDB" id="A0A1I2K5D4"/>
<feature type="transmembrane region" description="Helical" evidence="1">
    <location>
        <begin position="479"/>
        <end position="498"/>
    </location>
</feature>
<evidence type="ECO:0000313" key="3">
    <source>
        <dbReference type="Proteomes" id="UP000199645"/>
    </source>
</evidence>
<gene>
    <name evidence="2" type="ORF">SAMN05421541_114252</name>
</gene>
<feature type="transmembrane region" description="Helical" evidence="1">
    <location>
        <begin position="9"/>
        <end position="27"/>
    </location>
</feature>
<dbReference type="OrthoDB" id="3855595at2"/>
<feature type="transmembrane region" description="Helical" evidence="1">
    <location>
        <begin position="325"/>
        <end position="341"/>
    </location>
</feature>
<feature type="transmembrane region" description="Helical" evidence="1">
    <location>
        <begin position="33"/>
        <end position="56"/>
    </location>
</feature>
<proteinExistence type="predicted"/>
<feature type="transmembrane region" description="Helical" evidence="1">
    <location>
        <begin position="413"/>
        <end position="435"/>
    </location>
</feature>
<keyword evidence="1" id="KW-1133">Transmembrane helix</keyword>
<feature type="transmembrane region" description="Helical" evidence="1">
    <location>
        <begin position="93"/>
        <end position="110"/>
    </location>
</feature>
<sequence length="756" mass="79210">MTRAAWGRLLPWFVPAATAFAVLHFFGTPDRQIALYAVYFLAAVAVPGTLVFRALFGSRGNWPEDLGLGAATGLLVLLAGWALGAALGAQHLLIAWPVLIIGVFALVPLLRRHWRISEPDPLPIAWSWVVAGVLTVVALWGVSIFETNPLPPATGVIYQDLYYHLALVHEMTRTMPFQVPQLAGDELRYHYLSDADIATASMITGIPPATVLLRLWILPVTAAAVVTFAAVGRTAAGRWQAGAIAAALGFAGHALTLGSPTGPVNSGLPVSLVSPSQTYAMPLIGLFTLAALQALRGRSLSRVAWALLPVLALVCAGAKSSVLPPLAAGVGLAGVVLLWRHRRIPWPAVGLLGAIVFGILLGQRLFAGGGASILTVQPLQALHWVKPYSTTLGRNDGLGLGGFLLPGMAKASAAGWVFILGLVAWWALMQAPRLIGLVLPPAGPDGVVDRTDPGRWLLGGIVVAGAGGLWTFAHPSLSQGYFFTGVLPAAAALTAWALTDRVRNWWIALAGASAGAVWQLLAPGPGAPARPSVAGWAWALAVPVLTTAAVMVVASLIAVAIWRSRAVRALPVLVIAAVAGGSLAQAGYQIGGSAVTVPPKRTTVTPTTITAAEMRAALWLDEHAGEEDLVATNVHCSPMNPPVRCDARGFWVAGLGGRRAFVESWGYADEAVAAHGAGGLNYTQQPAPDPARFALNERVFRDGDPADVARLRDEYGVRWLFADRRAGAVSPNLAAVAELRHSGGPVTVYELTSRSG</sequence>
<keyword evidence="1" id="KW-0472">Membrane</keyword>
<feature type="transmembrane region" description="Helical" evidence="1">
    <location>
        <begin position="348"/>
        <end position="366"/>
    </location>
</feature>
<dbReference type="RefSeq" id="WP_093620194.1">
    <property type="nucleotide sequence ID" value="NZ_BOMT01000082.1"/>
</dbReference>
<name>A0A1I2K5D4_9ACTN</name>
<feature type="transmembrane region" description="Helical" evidence="1">
    <location>
        <begin position="505"/>
        <end position="524"/>
    </location>
</feature>
<feature type="transmembrane region" description="Helical" evidence="1">
    <location>
        <begin position="456"/>
        <end position="473"/>
    </location>
</feature>
<keyword evidence="1" id="KW-0812">Transmembrane</keyword>
<protein>
    <recommendedName>
        <fullName evidence="4">4-amino-4-deoxy-L-arabinose transferase</fullName>
    </recommendedName>
</protein>
<feature type="transmembrane region" description="Helical" evidence="1">
    <location>
        <begin position="302"/>
        <end position="319"/>
    </location>
</feature>
<feature type="transmembrane region" description="Helical" evidence="1">
    <location>
        <begin position="122"/>
        <end position="142"/>
    </location>
</feature>
<accession>A0A1I2K5D4</accession>
<dbReference type="EMBL" id="FONV01000014">
    <property type="protein sequence ID" value="SFF60116.1"/>
    <property type="molecule type" value="Genomic_DNA"/>
</dbReference>
<feature type="transmembrane region" description="Helical" evidence="1">
    <location>
        <begin position="68"/>
        <end position="87"/>
    </location>
</feature>